<evidence type="ECO:0000256" key="1">
    <source>
        <dbReference type="ARBA" id="ARBA00004123"/>
    </source>
</evidence>
<comment type="caution">
    <text evidence="7">The sequence shown here is derived from an EMBL/GenBank/DDBJ whole genome shotgun (WGS) entry which is preliminary data.</text>
</comment>
<feature type="domain" description="HORMA" evidence="6">
    <location>
        <begin position="22"/>
        <end position="234"/>
    </location>
</feature>
<keyword evidence="3" id="KW-0158">Chromosome</keyword>
<dbReference type="AlphaFoldDB" id="A0A0M9WFF2"/>
<dbReference type="PANTHER" id="PTHR48225:SF7">
    <property type="entry name" value="MEIOSIS-SPECIFIC PROTEIN HOP1"/>
    <property type="match status" value="1"/>
</dbReference>
<accession>A0A0M9WFF2</accession>
<dbReference type="EMBL" id="LHQQ01000095">
    <property type="protein sequence ID" value="KOS42833.1"/>
    <property type="molecule type" value="Genomic_DNA"/>
</dbReference>
<dbReference type="PANTHER" id="PTHR48225">
    <property type="entry name" value="HORMA DOMAIN-CONTAINING PROTEIN 1"/>
    <property type="match status" value="1"/>
</dbReference>
<dbReference type="SUPFAM" id="SSF57903">
    <property type="entry name" value="FYVE/PHD zinc finger"/>
    <property type="match status" value="1"/>
</dbReference>
<evidence type="ECO:0000256" key="3">
    <source>
        <dbReference type="ARBA" id="ARBA00022454"/>
    </source>
</evidence>
<keyword evidence="5" id="KW-0469">Meiosis</keyword>
<dbReference type="InterPro" id="IPR051294">
    <property type="entry name" value="HORMA_MeioticProgression"/>
</dbReference>
<dbReference type="InterPro" id="IPR003511">
    <property type="entry name" value="HORMA_dom"/>
</dbReference>
<dbReference type="InterPro" id="IPR013083">
    <property type="entry name" value="Znf_RING/FYVE/PHD"/>
</dbReference>
<dbReference type="Proteomes" id="UP000037696">
    <property type="component" value="Unassembled WGS sequence"/>
</dbReference>
<dbReference type="GO" id="GO:0007130">
    <property type="term" value="P:synaptonemal complex assembly"/>
    <property type="evidence" value="ECO:0007669"/>
    <property type="project" value="TreeGrafter"/>
</dbReference>
<dbReference type="GO" id="GO:0005634">
    <property type="term" value="C:nucleus"/>
    <property type="evidence" value="ECO:0007669"/>
    <property type="project" value="UniProtKB-SubCell"/>
</dbReference>
<sequence>MPRPKKTIAFKTVSKSGAPQPEIQADKIYRFPVIVSSPIESIAPEMNPTNFTNFYGIIGAKPGVDEDNTTYDHRIALIYAENGIFDALIRGVLHAVQFTVLADKDSPNKVLESYTFTFDNFGERGTADRLTNGPRMDFVSPVEDRASMRNMIFEGKALIRRLRTMCAQSPPLPNECSLGIHVFHKPECPGSYDMPGFADSQDNTIEYPRTSYWERTRRFYGSVDSGFHTLGLRVNSLLSTSPGGEAYFPPVEEANDELVLRSDEVGIPTPAQMPLDLVGEIDVSTDESTAGSTDGPTISLDGWTRNDFVPEKYIRRVQIVGSKPTVKASTVYYVENRHGATKKLDEENKDNIENMPGPSDSMTQYGHRDQRHYRCECNTWNFKPRKSIQCANCKDWQHTLCYGYYSAKDARIPDIHYCYSCLIGHEFDNDLMKELIKLTRTRRTIQYVITVGKSPFLNWQLARDLNCSDDEARAAFHIIRKLGIMGSFRVRNENHHKLGHSKFWLNQTMPACHTICSEILDPMLLIGEYYDIPPPNPLPLIRSHWSKSGVPLFSTELSVSGEWDNTIDPRWQPKLWERVRSNPSANGYFFEGKTSSSVSKRLLDSKDGEGFEDMVYTREAKKMKFK</sequence>
<dbReference type="Gene3D" id="3.30.900.10">
    <property type="entry name" value="HORMA domain"/>
    <property type="match status" value="1"/>
</dbReference>
<dbReference type="GO" id="GO:0005694">
    <property type="term" value="C:chromosome"/>
    <property type="evidence" value="ECO:0007669"/>
    <property type="project" value="UniProtKB-SubCell"/>
</dbReference>
<gene>
    <name evidence="7" type="ORF">ACN38_g6264</name>
</gene>
<evidence type="ECO:0000256" key="4">
    <source>
        <dbReference type="ARBA" id="ARBA00023242"/>
    </source>
</evidence>
<name>A0A0M9WFF2_9EURO</name>
<evidence type="ECO:0000259" key="6">
    <source>
        <dbReference type="PROSITE" id="PS50815"/>
    </source>
</evidence>
<dbReference type="STRING" id="229535.A0A0M9WFF2"/>
<dbReference type="Pfam" id="PF02301">
    <property type="entry name" value="HORMA"/>
    <property type="match status" value="1"/>
</dbReference>
<comment type="subcellular location">
    <subcellularLocation>
        <location evidence="2">Chromosome</location>
    </subcellularLocation>
    <subcellularLocation>
        <location evidence="1">Nucleus</location>
    </subcellularLocation>
</comment>
<keyword evidence="8" id="KW-1185">Reference proteome</keyword>
<proteinExistence type="predicted"/>
<evidence type="ECO:0000313" key="8">
    <source>
        <dbReference type="Proteomes" id="UP000037696"/>
    </source>
</evidence>
<evidence type="ECO:0000313" key="7">
    <source>
        <dbReference type="EMBL" id="KOS42833.1"/>
    </source>
</evidence>
<dbReference type="SUPFAM" id="SSF56019">
    <property type="entry name" value="The spindle assembly checkpoint protein mad2"/>
    <property type="match status" value="1"/>
</dbReference>
<evidence type="ECO:0000256" key="2">
    <source>
        <dbReference type="ARBA" id="ARBA00004286"/>
    </source>
</evidence>
<dbReference type="GO" id="GO:0051598">
    <property type="term" value="P:meiotic recombination checkpoint signaling"/>
    <property type="evidence" value="ECO:0007669"/>
    <property type="project" value="TreeGrafter"/>
</dbReference>
<dbReference type="PROSITE" id="PS50815">
    <property type="entry name" value="HORMA"/>
    <property type="match status" value="1"/>
</dbReference>
<keyword evidence="4" id="KW-0539">Nucleus</keyword>
<protein>
    <recommendedName>
        <fullName evidence="6">HORMA domain-containing protein</fullName>
    </recommendedName>
</protein>
<reference evidence="7 8" key="1">
    <citation type="submission" date="2015-08" db="EMBL/GenBank/DDBJ databases">
        <title>Genome sequencing of Penicillium nordicum.</title>
        <authorList>
            <person name="Nguyen H.D."/>
            <person name="Seifert K.A."/>
        </authorList>
    </citation>
    <scope>NUCLEOTIDE SEQUENCE [LARGE SCALE GENOMIC DNA]</scope>
    <source>
        <strain evidence="7 8">DAOMC 185683</strain>
    </source>
</reference>
<dbReference type="InterPro" id="IPR036570">
    <property type="entry name" value="HORMA_dom_sf"/>
</dbReference>
<evidence type="ECO:0000256" key="5">
    <source>
        <dbReference type="ARBA" id="ARBA00023254"/>
    </source>
</evidence>
<dbReference type="InterPro" id="IPR011011">
    <property type="entry name" value="Znf_FYVE_PHD"/>
</dbReference>
<dbReference type="OrthoDB" id="1928087at2759"/>
<organism evidence="7 8">
    <name type="scientific">Penicillium nordicum</name>
    <dbReference type="NCBI Taxonomy" id="229535"/>
    <lineage>
        <taxon>Eukaryota</taxon>
        <taxon>Fungi</taxon>
        <taxon>Dikarya</taxon>
        <taxon>Ascomycota</taxon>
        <taxon>Pezizomycotina</taxon>
        <taxon>Eurotiomycetes</taxon>
        <taxon>Eurotiomycetidae</taxon>
        <taxon>Eurotiales</taxon>
        <taxon>Aspergillaceae</taxon>
        <taxon>Penicillium</taxon>
    </lineage>
</organism>
<dbReference type="Gene3D" id="3.30.40.10">
    <property type="entry name" value="Zinc/RING finger domain, C3HC4 (zinc finger)"/>
    <property type="match status" value="1"/>
</dbReference>